<name>A0ABR7VK67_VIRHA</name>
<dbReference type="EMBL" id="JACWEZ010000001">
    <property type="protein sequence ID" value="MBD1221252.1"/>
    <property type="molecule type" value="Genomic_DNA"/>
</dbReference>
<gene>
    <name evidence="1" type="ORF">IC602_01335</name>
</gene>
<accession>A0ABR7VK67</accession>
<evidence type="ECO:0000313" key="1">
    <source>
        <dbReference type="EMBL" id="MBD1221252.1"/>
    </source>
</evidence>
<proteinExistence type="predicted"/>
<dbReference type="RefSeq" id="WP_189776625.1">
    <property type="nucleotide sequence ID" value="NZ_JACWEZ010000001.1"/>
</dbReference>
<dbReference type="Gene3D" id="3.90.20.10">
    <property type="match status" value="1"/>
</dbReference>
<protein>
    <submittedName>
        <fullName evidence="1">Uncharacterized protein</fullName>
    </submittedName>
</protein>
<dbReference type="Proteomes" id="UP000621631">
    <property type="component" value="Unassembled WGS sequence"/>
</dbReference>
<sequence>MQKHELNEILHALKQYSGEITGKITELEERMDERFDRLETKFNSTRAELIETQETVDFLSSKTMQHE</sequence>
<reference evidence="1 2" key="1">
    <citation type="submission" date="2020-09" db="EMBL/GenBank/DDBJ databases">
        <title>Draft Genome Sequences of Oil-Oxidizing Bacteria Halomonas titanicae, Marinobacter lutaoensis, and Virgibacillus halodenitrificans Isolated from Highly Saline Environments.</title>
        <authorList>
            <person name="Grouzdev D.S."/>
            <person name="Sokolova D.S."/>
            <person name="Semenova E.M."/>
            <person name="Borzenkov I.A."/>
            <person name="Bidzhieva S.K."/>
            <person name="Poltaraus A.B."/>
            <person name="Nazina T.N."/>
        </authorList>
    </citation>
    <scope>NUCLEOTIDE SEQUENCE [LARGE SCALE GENOMIC DNA]</scope>
    <source>
        <strain evidence="1 2">VKM B-3472D</strain>
    </source>
</reference>
<keyword evidence="2" id="KW-1185">Reference proteome</keyword>
<evidence type="ECO:0000313" key="2">
    <source>
        <dbReference type="Proteomes" id="UP000621631"/>
    </source>
</evidence>
<comment type="caution">
    <text evidence="1">The sequence shown here is derived from an EMBL/GenBank/DDBJ whole genome shotgun (WGS) entry which is preliminary data.</text>
</comment>
<organism evidence="1 2">
    <name type="scientific">Virgibacillus halodenitrificans</name>
    <name type="common">Bacillus halodenitrificans</name>
    <dbReference type="NCBI Taxonomy" id="1482"/>
    <lineage>
        <taxon>Bacteria</taxon>
        <taxon>Bacillati</taxon>
        <taxon>Bacillota</taxon>
        <taxon>Bacilli</taxon>
        <taxon>Bacillales</taxon>
        <taxon>Bacillaceae</taxon>
        <taxon>Virgibacillus</taxon>
    </lineage>
</organism>